<evidence type="ECO:0000256" key="13">
    <source>
        <dbReference type="RuleBase" id="RU004196"/>
    </source>
</evidence>
<dbReference type="GO" id="GO:0006310">
    <property type="term" value="P:DNA recombination"/>
    <property type="evidence" value="ECO:0007669"/>
    <property type="project" value="UniProtKB-KW"/>
</dbReference>
<keyword evidence="3 15" id="KW-0436">Ligase</keyword>
<dbReference type="InterPro" id="IPR050191">
    <property type="entry name" value="ATP-dep_DNA_ligase"/>
</dbReference>
<dbReference type="AlphaFoldDB" id="A0A0G1DMI9"/>
<comment type="caution">
    <text evidence="15">The sequence shown here is derived from an EMBL/GenBank/DDBJ whole genome shotgun (WGS) entry which is preliminary data.</text>
</comment>
<dbReference type="Gene3D" id="3.30.470.30">
    <property type="entry name" value="DNA ligase/mRNA capping enzyme"/>
    <property type="match status" value="1"/>
</dbReference>
<comment type="similarity">
    <text evidence="1 13">Belongs to the ATP-dependent DNA ligase family.</text>
</comment>
<keyword evidence="7" id="KW-0227">DNA damage</keyword>
<dbReference type="InterPro" id="IPR012308">
    <property type="entry name" value="DNA_ligase_ATP-dep_N"/>
</dbReference>
<dbReference type="InterPro" id="IPR000977">
    <property type="entry name" value="DNA_ligase_ATP-dep"/>
</dbReference>
<evidence type="ECO:0000259" key="14">
    <source>
        <dbReference type="PROSITE" id="PS50160"/>
    </source>
</evidence>
<evidence type="ECO:0000256" key="9">
    <source>
        <dbReference type="ARBA" id="ARBA00023172"/>
    </source>
</evidence>
<keyword evidence="8" id="KW-0067">ATP-binding</keyword>
<dbReference type="InterPro" id="IPR012340">
    <property type="entry name" value="NA-bd_OB-fold"/>
</dbReference>
<evidence type="ECO:0000256" key="6">
    <source>
        <dbReference type="ARBA" id="ARBA00022741"/>
    </source>
</evidence>
<dbReference type="PROSITE" id="PS50160">
    <property type="entry name" value="DNA_LIGASE_A3"/>
    <property type="match status" value="1"/>
</dbReference>
<dbReference type="Proteomes" id="UP000034090">
    <property type="component" value="Unassembled WGS sequence"/>
</dbReference>
<evidence type="ECO:0000313" key="16">
    <source>
        <dbReference type="Proteomes" id="UP000034090"/>
    </source>
</evidence>
<dbReference type="Pfam" id="PF01068">
    <property type="entry name" value="DNA_ligase_A_M"/>
    <property type="match status" value="1"/>
</dbReference>
<dbReference type="GO" id="GO:0071897">
    <property type="term" value="P:DNA biosynthetic process"/>
    <property type="evidence" value="ECO:0007669"/>
    <property type="project" value="InterPro"/>
</dbReference>
<evidence type="ECO:0000256" key="11">
    <source>
        <dbReference type="ARBA" id="ARBA00023306"/>
    </source>
</evidence>
<evidence type="ECO:0000256" key="5">
    <source>
        <dbReference type="ARBA" id="ARBA00022705"/>
    </source>
</evidence>
<dbReference type="GO" id="GO:0051301">
    <property type="term" value="P:cell division"/>
    <property type="evidence" value="ECO:0007669"/>
    <property type="project" value="UniProtKB-KW"/>
</dbReference>
<evidence type="ECO:0000256" key="3">
    <source>
        <dbReference type="ARBA" id="ARBA00022598"/>
    </source>
</evidence>
<dbReference type="GO" id="GO:0006273">
    <property type="term" value="P:lagging strand elongation"/>
    <property type="evidence" value="ECO:0007669"/>
    <property type="project" value="TreeGrafter"/>
</dbReference>
<dbReference type="SUPFAM" id="SSF56091">
    <property type="entry name" value="DNA ligase/mRNA capping enzyme, catalytic domain"/>
    <property type="match status" value="1"/>
</dbReference>
<protein>
    <recommendedName>
        <fullName evidence="2">DNA ligase (ATP)</fullName>
        <ecNumber evidence="2">6.5.1.1</ecNumber>
    </recommendedName>
</protein>
<dbReference type="InterPro" id="IPR036599">
    <property type="entry name" value="DNA_ligase_N_sf"/>
</dbReference>
<keyword evidence="11" id="KW-0131">Cell cycle</keyword>
<dbReference type="NCBIfam" id="TIGR00574">
    <property type="entry name" value="dnl1"/>
    <property type="match status" value="1"/>
</dbReference>
<keyword evidence="4" id="KW-0132">Cell division</keyword>
<dbReference type="GO" id="GO:0003677">
    <property type="term" value="F:DNA binding"/>
    <property type="evidence" value="ECO:0007669"/>
    <property type="project" value="InterPro"/>
</dbReference>
<evidence type="ECO:0000256" key="10">
    <source>
        <dbReference type="ARBA" id="ARBA00023204"/>
    </source>
</evidence>
<evidence type="ECO:0000256" key="1">
    <source>
        <dbReference type="ARBA" id="ARBA00007572"/>
    </source>
</evidence>
<organism evidence="15 16">
    <name type="scientific">Candidatus Woesebacteria bacterium GW2011_GWB1_43_14</name>
    <dbReference type="NCBI Taxonomy" id="1618578"/>
    <lineage>
        <taxon>Bacteria</taxon>
        <taxon>Candidatus Woeseibacteriota</taxon>
    </lineage>
</organism>
<dbReference type="InterPro" id="IPR012309">
    <property type="entry name" value="DNA_ligase_ATP-dep_C"/>
</dbReference>
<keyword evidence="10" id="KW-0234">DNA repair</keyword>
<evidence type="ECO:0000256" key="2">
    <source>
        <dbReference type="ARBA" id="ARBA00012727"/>
    </source>
</evidence>
<dbReference type="STRING" id="1618578.UV74_C0002G0080"/>
<dbReference type="SUPFAM" id="SSF117018">
    <property type="entry name" value="ATP-dependent DNA ligase DNA-binding domain"/>
    <property type="match status" value="1"/>
</dbReference>
<evidence type="ECO:0000256" key="7">
    <source>
        <dbReference type="ARBA" id="ARBA00022763"/>
    </source>
</evidence>
<evidence type="ECO:0000256" key="12">
    <source>
        <dbReference type="ARBA" id="ARBA00034003"/>
    </source>
</evidence>
<dbReference type="EC" id="6.5.1.1" evidence="2"/>
<dbReference type="SUPFAM" id="SSF50249">
    <property type="entry name" value="Nucleic acid-binding proteins"/>
    <property type="match status" value="1"/>
</dbReference>
<dbReference type="PANTHER" id="PTHR45674">
    <property type="entry name" value="DNA LIGASE 1/3 FAMILY MEMBER"/>
    <property type="match status" value="1"/>
</dbReference>
<evidence type="ECO:0000256" key="4">
    <source>
        <dbReference type="ARBA" id="ARBA00022618"/>
    </source>
</evidence>
<feature type="domain" description="ATP-dependent DNA ligase family profile" evidence="14">
    <location>
        <begin position="334"/>
        <end position="445"/>
    </location>
</feature>
<accession>A0A0G1DMI9</accession>
<name>A0A0G1DMI9_9BACT</name>
<keyword evidence="9" id="KW-0233">DNA recombination</keyword>
<dbReference type="Gene3D" id="1.10.3260.10">
    <property type="entry name" value="DNA ligase, ATP-dependent, N-terminal domain"/>
    <property type="match status" value="1"/>
</dbReference>
<dbReference type="Pfam" id="PF04679">
    <property type="entry name" value="DNA_ligase_A_C"/>
    <property type="match status" value="1"/>
</dbReference>
<dbReference type="EMBL" id="LCFQ01000002">
    <property type="protein sequence ID" value="KKS98859.1"/>
    <property type="molecule type" value="Genomic_DNA"/>
</dbReference>
<dbReference type="PANTHER" id="PTHR45674:SF4">
    <property type="entry name" value="DNA LIGASE 1"/>
    <property type="match status" value="1"/>
</dbReference>
<keyword evidence="5" id="KW-0235">DNA replication</keyword>
<evidence type="ECO:0000256" key="8">
    <source>
        <dbReference type="ARBA" id="ARBA00022840"/>
    </source>
</evidence>
<comment type="catalytic activity">
    <reaction evidence="12">
        <text>ATP + (deoxyribonucleotide)n-3'-hydroxyl + 5'-phospho-(deoxyribonucleotide)m = (deoxyribonucleotide)n+m + AMP + diphosphate.</text>
        <dbReference type="EC" id="6.5.1.1"/>
    </reaction>
</comment>
<dbReference type="Gene3D" id="2.40.50.140">
    <property type="entry name" value="Nucleic acid-binding proteins"/>
    <property type="match status" value="1"/>
</dbReference>
<reference evidence="15 16" key="1">
    <citation type="journal article" date="2015" name="Nature">
        <title>rRNA introns, odd ribosomes, and small enigmatic genomes across a large radiation of phyla.</title>
        <authorList>
            <person name="Brown C.T."/>
            <person name="Hug L.A."/>
            <person name="Thomas B.C."/>
            <person name="Sharon I."/>
            <person name="Castelle C.J."/>
            <person name="Singh A."/>
            <person name="Wilkins M.J."/>
            <person name="Williams K.H."/>
            <person name="Banfield J.F."/>
        </authorList>
    </citation>
    <scope>NUCLEOTIDE SEQUENCE [LARGE SCALE GENOMIC DNA]</scope>
</reference>
<dbReference type="GO" id="GO:0006281">
    <property type="term" value="P:DNA repair"/>
    <property type="evidence" value="ECO:0007669"/>
    <property type="project" value="UniProtKB-KW"/>
</dbReference>
<dbReference type="Pfam" id="PF04675">
    <property type="entry name" value="DNA_ligase_A_N"/>
    <property type="match status" value="1"/>
</dbReference>
<evidence type="ECO:0000313" key="15">
    <source>
        <dbReference type="EMBL" id="KKS98859.1"/>
    </source>
</evidence>
<sequence>MTFKTLAICLEKLEKTSARNEITRILAELFKGADKNEIEKTVYLLLGRLAPAYENVVFNLADRMMILAIAEAYKKDPKMVRSLYKEKGDLGNVAQTFARRHDSKATVNEIYDSLRKVAEDEGGGSQERKISGIAKMLAELDPLSAKFLVRIPLGRLRLGFSDKTIIDALSVMESGDKSRKKEIEEMYKVLPDVGKLAARVKVNGVKKAEKYSPTFGVPILPILAQRLKSPTEMIKKMGEVAVEPKFDGLRVQIHFKRGEKVRAFTRNLNDVSHMFPELEEIGKYTEAKSVIFDSEAVGLDPKTKKMVDFQHTMQRRRKHDIKRLSGDIPLRFQIFDVLFENGNNLMNLTYLKRREKLEKLIKKNLLFQVDEYVVTDDPKIIEDKHKEELSQGLEGVIVKKADSKYISGRTGWRWVKMKEIEEARGKLADTVDCVVMGYTQGKGKRVKFGIGQFLAGVVDPGKNQKIKTVTKVGTGLTDEQFRELAKRLKRLTVKEKPKEYEVHKDLEPDFWTSPEVVVELAADEVTKSPKHTAGLALRFPRLVRFRGDKSVGDATSLKELESLYKLQKNS</sequence>
<dbReference type="GO" id="GO:0003910">
    <property type="term" value="F:DNA ligase (ATP) activity"/>
    <property type="evidence" value="ECO:0007669"/>
    <property type="project" value="UniProtKB-EC"/>
</dbReference>
<dbReference type="InterPro" id="IPR012310">
    <property type="entry name" value="DNA_ligase_ATP-dep_cent"/>
</dbReference>
<dbReference type="GO" id="GO:0005524">
    <property type="term" value="F:ATP binding"/>
    <property type="evidence" value="ECO:0007669"/>
    <property type="project" value="UniProtKB-KW"/>
</dbReference>
<keyword evidence="6" id="KW-0547">Nucleotide-binding</keyword>
<gene>
    <name evidence="15" type="ORF">UV74_C0002G0080</name>
</gene>
<proteinExistence type="inferred from homology"/>